<dbReference type="AlphaFoldDB" id="A0A2D3TEI5"/>
<dbReference type="EMBL" id="CP017613">
    <property type="protein sequence ID" value="ATW34205.1"/>
    <property type="molecule type" value="Genomic_DNA"/>
</dbReference>
<dbReference type="RefSeq" id="WP_100096814.1">
    <property type="nucleotide sequence ID" value="NZ_CP017613.1"/>
</dbReference>
<name>A0A2D3TEI5_9ENTR</name>
<protein>
    <submittedName>
        <fullName evidence="2">Pilus assembly protein PilM</fullName>
    </submittedName>
</protein>
<evidence type="ECO:0000313" key="3">
    <source>
        <dbReference type="Proteomes" id="UP000229055"/>
    </source>
</evidence>
<keyword evidence="1" id="KW-0812">Transmembrane</keyword>
<feature type="transmembrane region" description="Helical" evidence="1">
    <location>
        <begin position="6"/>
        <end position="23"/>
    </location>
</feature>
<dbReference type="Pfam" id="PF07419">
    <property type="entry name" value="PilM"/>
    <property type="match status" value="1"/>
</dbReference>
<reference evidence="3" key="2">
    <citation type="submission" date="2017-11" db="EMBL/GenBank/DDBJ databases">
        <title>PacBio sequencing of new strain of the secondary endosymbiont Candidatus Hamiltonella defensa.</title>
        <authorList>
            <person name="Strand M.R."/>
            <person name="Oliver K."/>
        </authorList>
    </citation>
    <scope>NUCLEOTIDE SEQUENCE [LARGE SCALE GENOMIC DNA]</scope>
    <source>
        <strain evidence="3">ZA17</strain>
    </source>
</reference>
<dbReference type="Gene3D" id="3.30.450.360">
    <property type="match status" value="1"/>
</dbReference>
<gene>
    <name evidence="2" type="ORF">BJP43_07990</name>
</gene>
<evidence type="ECO:0000256" key="1">
    <source>
        <dbReference type="SAM" id="Phobius"/>
    </source>
</evidence>
<accession>A0A2D3TEI5</accession>
<reference evidence="3" key="1">
    <citation type="submission" date="2016-10" db="EMBL/GenBank/DDBJ databases">
        <authorList>
            <person name="Chevignon G."/>
        </authorList>
    </citation>
    <scope>NUCLEOTIDE SEQUENCE [LARGE SCALE GENOMIC DNA]</scope>
    <source>
        <strain evidence="3">ZA17</strain>
    </source>
</reference>
<organism evidence="2 3">
    <name type="scientific">Candidatus Williamhamiltonella defendens</name>
    <dbReference type="NCBI Taxonomy" id="138072"/>
    <lineage>
        <taxon>Bacteria</taxon>
        <taxon>Pseudomonadati</taxon>
        <taxon>Pseudomonadota</taxon>
        <taxon>Gammaproteobacteria</taxon>
        <taxon>Enterobacterales</taxon>
        <taxon>Enterobacteriaceae</taxon>
        <taxon>aphid secondary symbionts</taxon>
        <taxon>Candidatus Williamhamiltonella</taxon>
    </lineage>
</organism>
<dbReference type="InterPro" id="IPR009987">
    <property type="entry name" value="IM_PilM"/>
</dbReference>
<keyword evidence="1" id="KW-0472">Membrane</keyword>
<keyword evidence="1" id="KW-1133">Transmembrane helix</keyword>
<sequence length="143" mass="16034">MLNLNSVLVVFFIFLGTHLFNTLKEKDAEVTSQVTDSLFTTTFLLYADRLSTFKKKYPAYTGTVNADGLLPPWLGQKPEIRMHIENGIGYVDMPNQAGLYAGLMSATDHSSLMGVTDEHHLITLSGQMPKPPFIPENHLVYMR</sequence>
<evidence type="ECO:0000313" key="2">
    <source>
        <dbReference type="EMBL" id="ATW34205.1"/>
    </source>
</evidence>
<dbReference type="Proteomes" id="UP000229055">
    <property type="component" value="Chromosome"/>
</dbReference>
<proteinExistence type="predicted"/>